<dbReference type="GO" id="GO:0070221">
    <property type="term" value="P:sulfide oxidation, using sulfide:quinone oxidoreductase"/>
    <property type="evidence" value="ECO:0007669"/>
    <property type="project" value="TreeGrafter"/>
</dbReference>
<gene>
    <name evidence="1" type="ORF">B2A_11214</name>
</gene>
<reference evidence="1" key="2">
    <citation type="journal article" date="2014" name="ISME J.">
        <title>Microbial stratification in low pH oxic and suboxic macroscopic growths along an acid mine drainage.</title>
        <authorList>
            <person name="Mendez-Garcia C."/>
            <person name="Mesa V."/>
            <person name="Sprenger R.R."/>
            <person name="Richter M."/>
            <person name="Diez M.S."/>
            <person name="Solano J."/>
            <person name="Bargiela R."/>
            <person name="Golyshina O.V."/>
            <person name="Manteca A."/>
            <person name="Ramos J.L."/>
            <person name="Gallego J.R."/>
            <person name="Llorente I."/>
            <person name="Martins Dos Santos V.A."/>
            <person name="Jensen O.N."/>
            <person name="Pelaez A.I."/>
            <person name="Sanchez J."/>
            <person name="Ferrer M."/>
        </authorList>
    </citation>
    <scope>NUCLEOTIDE SEQUENCE</scope>
</reference>
<feature type="non-terminal residue" evidence="1">
    <location>
        <position position="158"/>
    </location>
</feature>
<dbReference type="PANTHER" id="PTHR10632:SF2">
    <property type="entry name" value="SULFIDE:QUINONE OXIDOREDUCTASE, MITOCHONDRIAL"/>
    <property type="match status" value="1"/>
</dbReference>
<dbReference type="PANTHER" id="PTHR10632">
    <property type="entry name" value="SULFIDE:QUINONE OXIDOREDUCTASE"/>
    <property type="match status" value="1"/>
</dbReference>
<dbReference type="GO" id="GO:0071949">
    <property type="term" value="F:FAD binding"/>
    <property type="evidence" value="ECO:0007669"/>
    <property type="project" value="TreeGrafter"/>
</dbReference>
<reference evidence="1" key="1">
    <citation type="submission" date="2013-08" db="EMBL/GenBank/DDBJ databases">
        <authorList>
            <person name="Mendez C."/>
            <person name="Richter M."/>
            <person name="Ferrer M."/>
            <person name="Sanchez J."/>
        </authorList>
    </citation>
    <scope>NUCLEOTIDE SEQUENCE</scope>
</reference>
<dbReference type="InterPro" id="IPR036188">
    <property type="entry name" value="FAD/NAD-bd_sf"/>
</dbReference>
<dbReference type="Gene3D" id="3.50.50.60">
    <property type="entry name" value="FAD/NAD(P)-binding domain"/>
    <property type="match status" value="2"/>
</dbReference>
<name>T0Z2P6_9ZZZZ</name>
<comment type="caution">
    <text evidence="1">The sequence shown here is derived from an EMBL/GenBank/DDBJ whole genome shotgun (WGS) entry which is preliminary data.</text>
</comment>
<evidence type="ECO:0000313" key="1">
    <source>
        <dbReference type="EMBL" id="EQD39518.1"/>
    </source>
</evidence>
<sequence>YLAADHWQKTGTLANTDVVFATGAGGIFGVPEFAKVLSGVVERYGIDARFSHELVEVDPGKRTALFEITTPDGKSRQSITYDIFHTAPPQRAPGFIRESPLADPASQFGWVSVDRNTLQHTVYPEVFSLGDVCNAPTSKTGAAIRKEAPVVVANLLAM</sequence>
<organism evidence="1">
    <name type="scientific">mine drainage metagenome</name>
    <dbReference type="NCBI Taxonomy" id="410659"/>
    <lineage>
        <taxon>unclassified sequences</taxon>
        <taxon>metagenomes</taxon>
        <taxon>ecological metagenomes</taxon>
    </lineage>
</organism>
<dbReference type="AlphaFoldDB" id="T0Z2P6"/>
<protein>
    <submittedName>
        <fullName evidence="1">FAD-dependent pyridine nucleotide-disulfide oxidoreductase</fullName>
    </submittedName>
</protein>
<dbReference type="SUPFAM" id="SSF51905">
    <property type="entry name" value="FAD/NAD(P)-binding domain"/>
    <property type="match status" value="1"/>
</dbReference>
<dbReference type="InterPro" id="IPR015904">
    <property type="entry name" value="Sulphide_quinone_reductase"/>
</dbReference>
<feature type="non-terminal residue" evidence="1">
    <location>
        <position position="1"/>
    </location>
</feature>
<dbReference type="EMBL" id="AUZZ01008081">
    <property type="protein sequence ID" value="EQD39518.1"/>
    <property type="molecule type" value="Genomic_DNA"/>
</dbReference>
<proteinExistence type="predicted"/>
<dbReference type="GO" id="GO:0070224">
    <property type="term" value="F:sulfide:quinone oxidoreductase activity"/>
    <property type="evidence" value="ECO:0007669"/>
    <property type="project" value="TreeGrafter"/>
</dbReference>
<accession>T0Z2P6</accession>